<organism evidence="1 2">
    <name type="scientific">Marinobacter antarcticus</name>
    <dbReference type="NCBI Taxonomy" id="564117"/>
    <lineage>
        <taxon>Bacteria</taxon>
        <taxon>Pseudomonadati</taxon>
        <taxon>Pseudomonadota</taxon>
        <taxon>Gammaproteobacteria</taxon>
        <taxon>Pseudomonadales</taxon>
        <taxon>Marinobacteraceae</taxon>
        <taxon>Marinobacter</taxon>
    </lineage>
</organism>
<keyword evidence="2" id="KW-1185">Reference proteome</keyword>
<dbReference type="EMBL" id="FRAQ01000001">
    <property type="protein sequence ID" value="SHK20901.1"/>
    <property type="molecule type" value="Genomic_DNA"/>
</dbReference>
<protein>
    <submittedName>
        <fullName evidence="1">Phosphate transport system substrate-binding protein</fullName>
    </submittedName>
</protein>
<dbReference type="Proteomes" id="UP000184497">
    <property type="component" value="Unassembled WGS sequence"/>
</dbReference>
<name>A0A1M6QKX3_9GAMM</name>
<dbReference type="STRING" id="564117.SAMN05216369_0978"/>
<reference evidence="2" key="1">
    <citation type="submission" date="2016-11" db="EMBL/GenBank/DDBJ databases">
        <authorList>
            <person name="Varghese N."/>
            <person name="Submissions S."/>
        </authorList>
    </citation>
    <scope>NUCLEOTIDE SEQUENCE [LARGE SCALE GENOMIC DNA]</scope>
    <source>
        <strain evidence="2">CGMCC 1.10835</strain>
    </source>
</reference>
<gene>
    <name evidence="1" type="ORF">SAMN05216369_0978</name>
</gene>
<proteinExistence type="predicted"/>
<evidence type="ECO:0000313" key="2">
    <source>
        <dbReference type="Proteomes" id="UP000184497"/>
    </source>
</evidence>
<accession>A0A1M6QKX3</accession>
<evidence type="ECO:0000313" key="1">
    <source>
        <dbReference type="EMBL" id="SHK20901.1"/>
    </source>
</evidence>
<sequence>MISELRALSVRKALADFNVPDVDYTGYGHFMPVGMA</sequence>
<dbReference type="AlphaFoldDB" id="A0A1M6QKX3"/>